<dbReference type="Proteomes" id="UP000677803">
    <property type="component" value="Unassembled WGS sequence"/>
</dbReference>
<dbReference type="PANTHER" id="PTHR34488:SF1">
    <property type="entry name" value="SI:CH211-245H14.1-RELATED"/>
    <property type="match status" value="1"/>
</dbReference>
<organism evidence="1 2">
    <name type="scientific">Menidia menidia</name>
    <name type="common">Atlantic silverside</name>
    <dbReference type="NCBI Taxonomy" id="238744"/>
    <lineage>
        <taxon>Eukaryota</taxon>
        <taxon>Metazoa</taxon>
        <taxon>Chordata</taxon>
        <taxon>Craniata</taxon>
        <taxon>Vertebrata</taxon>
        <taxon>Euteleostomi</taxon>
        <taxon>Actinopterygii</taxon>
        <taxon>Neopterygii</taxon>
        <taxon>Teleostei</taxon>
        <taxon>Neoteleostei</taxon>
        <taxon>Acanthomorphata</taxon>
        <taxon>Ovalentaria</taxon>
        <taxon>Atherinomorphae</taxon>
        <taxon>Atheriniformes</taxon>
        <taxon>Atherinopsidae</taxon>
        <taxon>Menidiinae</taxon>
        <taxon>Menidia</taxon>
    </lineage>
</organism>
<dbReference type="OrthoDB" id="8446971at2759"/>
<feature type="non-terminal residue" evidence="1">
    <location>
        <position position="270"/>
    </location>
</feature>
<reference evidence="1" key="1">
    <citation type="submission" date="2021-05" db="EMBL/GenBank/DDBJ databases">
        <authorList>
            <person name="Tigano A."/>
        </authorList>
    </citation>
    <scope>NUCLEOTIDE SEQUENCE</scope>
</reference>
<proteinExistence type="predicted"/>
<protein>
    <submittedName>
        <fullName evidence="1">(Atlantic silverside) hypothetical protein</fullName>
    </submittedName>
</protein>
<dbReference type="PANTHER" id="PTHR34488">
    <property type="entry name" value="SI:CH211-245H14.1-RELATED"/>
    <property type="match status" value="1"/>
</dbReference>
<dbReference type="EMBL" id="CAJRST010022223">
    <property type="protein sequence ID" value="CAG5958612.1"/>
    <property type="molecule type" value="Genomic_DNA"/>
</dbReference>
<gene>
    <name evidence="1" type="ORF">MMEN_LOCUS15414</name>
</gene>
<name>A0A8S4BIF4_9TELE</name>
<accession>A0A8S4BIF4</accession>
<comment type="caution">
    <text evidence="1">The sequence shown here is derived from an EMBL/GenBank/DDBJ whole genome shotgun (WGS) entry which is preliminary data.</text>
</comment>
<sequence>KKTVTFSRVSHGASFGADQQLLVQLNEFSKFHLKEADLNDCQIIFVFCIINTRIESDVKAAMEQIPESAGDKPVILVLMHHKRDIDFTTTNYQREWKEKYERVQLDVEVLFHRTEGGLLRCKKNKQAVEEIKKVPCGSSCGADQKLLDKLNKSREIYLKEADAIHQNECQIIFVFCTINTRIESDVEAAIEQIPESAGDKPVILVLMHHTRDINFETTRKKWTEKYEQVQFDVEVLFHKSKKGLLRCEKNKQAVKEIKHFLKKNSHTNEE</sequence>
<evidence type="ECO:0000313" key="2">
    <source>
        <dbReference type="Proteomes" id="UP000677803"/>
    </source>
</evidence>
<dbReference type="AlphaFoldDB" id="A0A8S4BIF4"/>
<keyword evidence="2" id="KW-1185">Reference proteome</keyword>
<evidence type="ECO:0000313" key="1">
    <source>
        <dbReference type="EMBL" id="CAG5958612.1"/>
    </source>
</evidence>